<sequence length="86" mass="9239">MAQGAEKGSLALGRGKRMLDDLCHALGGDGLITEFTGDAVACECFHSEAVLWVGLTLGTMMHLVSVESEDCTWLSRRDGHQFSLVV</sequence>
<dbReference type="Proteomes" id="UP000233551">
    <property type="component" value="Unassembled WGS sequence"/>
</dbReference>
<evidence type="ECO:0000313" key="2">
    <source>
        <dbReference type="Proteomes" id="UP000233551"/>
    </source>
</evidence>
<proteinExistence type="predicted"/>
<gene>
    <name evidence="1" type="ORF">CRG98_045034</name>
</gene>
<protein>
    <submittedName>
        <fullName evidence="1">Uncharacterized protein</fullName>
    </submittedName>
</protein>
<accession>A0A2I0HTG6</accession>
<dbReference type="AlphaFoldDB" id="A0A2I0HTG6"/>
<keyword evidence="2" id="KW-1185">Reference proteome</keyword>
<name>A0A2I0HTG6_PUNGR</name>
<comment type="caution">
    <text evidence="1">The sequence shown here is derived from an EMBL/GenBank/DDBJ whole genome shotgun (WGS) entry which is preliminary data.</text>
</comment>
<dbReference type="EMBL" id="PGOL01005826">
    <property type="protein sequence ID" value="PKI34576.1"/>
    <property type="molecule type" value="Genomic_DNA"/>
</dbReference>
<evidence type="ECO:0000313" key="1">
    <source>
        <dbReference type="EMBL" id="PKI34576.1"/>
    </source>
</evidence>
<organism evidence="1 2">
    <name type="scientific">Punica granatum</name>
    <name type="common">Pomegranate</name>
    <dbReference type="NCBI Taxonomy" id="22663"/>
    <lineage>
        <taxon>Eukaryota</taxon>
        <taxon>Viridiplantae</taxon>
        <taxon>Streptophyta</taxon>
        <taxon>Embryophyta</taxon>
        <taxon>Tracheophyta</taxon>
        <taxon>Spermatophyta</taxon>
        <taxon>Magnoliopsida</taxon>
        <taxon>eudicotyledons</taxon>
        <taxon>Gunneridae</taxon>
        <taxon>Pentapetalae</taxon>
        <taxon>rosids</taxon>
        <taxon>malvids</taxon>
        <taxon>Myrtales</taxon>
        <taxon>Lythraceae</taxon>
        <taxon>Punica</taxon>
    </lineage>
</organism>
<reference evidence="1 2" key="1">
    <citation type="submission" date="2017-11" db="EMBL/GenBank/DDBJ databases">
        <title>De-novo sequencing of pomegranate (Punica granatum L.) genome.</title>
        <authorList>
            <person name="Akparov Z."/>
            <person name="Amiraslanov A."/>
            <person name="Hajiyeva S."/>
            <person name="Abbasov M."/>
            <person name="Kaur K."/>
            <person name="Hamwieh A."/>
            <person name="Solovyev V."/>
            <person name="Salamov A."/>
            <person name="Braich B."/>
            <person name="Kosarev P."/>
            <person name="Mahmoud A."/>
            <person name="Hajiyev E."/>
            <person name="Babayeva S."/>
            <person name="Izzatullayeva V."/>
            <person name="Mammadov A."/>
            <person name="Mammadov A."/>
            <person name="Sharifova S."/>
            <person name="Ojaghi J."/>
            <person name="Eynullazada K."/>
            <person name="Bayramov B."/>
            <person name="Abdulazimova A."/>
            <person name="Shahmuradov I."/>
        </authorList>
    </citation>
    <scope>NUCLEOTIDE SEQUENCE [LARGE SCALE GENOMIC DNA]</scope>
    <source>
        <strain evidence="2">cv. AG2017</strain>
        <tissue evidence="1">Leaf</tissue>
    </source>
</reference>